<dbReference type="RefSeq" id="WP_135672676.1">
    <property type="nucleotide sequence ID" value="NZ_RQGN01000108.1"/>
</dbReference>
<evidence type="ECO:0000256" key="4">
    <source>
        <dbReference type="ARBA" id="ARBA00022679"/>
    </source>
</evidence>
<proteinExistence type="predicted"/>
<feature type="domain" description="Histidine kinase" evidence="9">
    <location>
        <begin position="190"/>
        <end position="381"/>
    </location>
</feature>
<dbReference type="OrthoDB" id="9108362at2"/>
<sequence length="381" mass="43038">MELSGLIRKIYKDRDYLTRKKALHLFVFNVASILLGILVNSYIWMTKGYFIRPGFSIMMIASAVSLIFLFRKNFEVALKIILITSVVSVSVGWYYGASKGAAGLDEANRNIVLAIFIMIFLYFTNVKQTFLIALYCLFLILTDEFIQEQNNNIVHIADRIALFVMYSIISIIAVQTLHGSVEEKNELIQEIHHRVRNNLQVLSGLVEIHSGSGKDKVENILSDFQDRILAISQVHNYLYKSENYFDIDFSEVIDEIIKNLSDKFAKGAVQVRVENSTEPVFLRIESALPCAMIFSELLSNSLKHAFPTGADRGNVNVLFQREGNKYRLEIKDNGAGISDSNLWMKPKTSGFTLIQILTKQIKGSFKILSGSGFTAILEFGS</sequence>
<dbReference type="SUPFAM" id="SSF55874">
    <property type="entry name" value="ATPase domain of HSP90 chaperone/DNA topoisomerase II/histidine kinase"/>
    <property type="match status" value="1"/>
</dbReference>
<reference evidence="10 11" key="1">
    <citation type="journal article" date="2019" name="PLoS Negl. Trop. Dis.">
        <title>Revisiting the worldwide diversity of Leptospira species in the environment.</title>
        <authorList>
            <person name="Vincent A.T."/>
            <person name="Schiettekatte O."/>
            <person name="Bourhy P."/>
            <person name="Veyrier F.J."/>
            <person name="Picardeau M."/>
        </authorList>
    </citation>
    <scope>NUCLEOTIDE SEQUENCE [LARGE SCALE GENOMIC DNA]</scope>
    <source>
        <strain evidence="10 11">201702444</strain>
    </source>
</reference>
<feature type="transmembrane region" description="Helical" evidence="8">
    <location>
        <begin position="111"/>
        <end position="140"/>
    </location>
</feature>
<feature type="transmembrane region" description="Helical" evidence="8">
    <location>
        <begin position="76"/>
        <end position="96"/>
    </location>
</feature>
<feature type="transmembrane region" description="Helical" evidence="8">
    <location>
        <begin position="49"/>
        <end position="69"/>
    </location>
</feature>
<evidence type="ECO:0000256" key="2">
    <source>
        <dbReference type="ARBA" id="ARBA00012438"/>
    </source>
</evidence>
<keyword evidence="8" id="KW-0812">Transmembrane</keyword>
<dbReference type="PANTHER" id="PTHR41523">
    <property type="entry name" value="TWO-COMPONENT SYSTEM SENSOR PROTEIN"/>
    <property type="match status" value="1"/>
</dbReference>
<dbReference type="Pfam" id="PF07568">
    <property type="entry name" value="HisKA_2"/>
    <property type="match status" value="1"/>
</dbReference>
<dbReference type="InterPro" id="IPR011495">
    <property type="entry name" value="Sig_transdc_His_kin_sub2_dim/P"/>
</dbReference>
<dbReference type="GO" id="GO:0005524">
    <property type="term" value="F:ATP binding"/>
    <property type="evidence" value="ECO:0007669"/>
    <property type="project" value="UniProtKB-KW"/>
</dbReference>
<dbReference type="InterPro" id="IPR003594">
    <property type="entry name" value="HATPase_dom"/>
</dbReference>
<evidence type="ECO:0000256" key="8">
    <source>
        <dbReference type="SAM" id="Phobius"/>
    </source>
</evidence>
<comment type="catalytic activity">
    <reaction evidence="1">
        <text>ATP + protein L-histidine = ADP + protein N-phospho-L-histidine.</text>
        <dbReference type="EC" id="2.7.13.3"/>
    </reaction>
</comment>
<keyword evidence="4" id="KW-0808">Transferase</keyword>
<keyword evidence="7" id="KW-0067">ATP-binding</keyword>
<evidence type="ECO:0000259" key="9">
    <source>
        <dbReference type="PROSITE" id="PS50109"/>
    </source>
</evidence>
<protein>
    <recommendedName>
        <fullName evidence="2">histidine kinase</fullName>
        <ecNumber evidence="2">2.7.13.3</ecNumber>
    </recommendedName>
</protein>
<evidence type="ECO:0000256" key="3">
    <source>
        <dbReference type="ARBA" id="ARBA00022553"/>
    </source>
</evidence>
<keyword evidence="5" id="KW-0547">Nucleotide-binding</keyword>
<evidence type="ECO:0000256" key="5">
    <source>
        <dbReference type="ARBA" id="ARBA00022741"/>
    </source>
</evidence>
<dbReference type="InterPro" id="IPR005467">
    <property type="entry name" value="His_kinase_dom"/>
</dbReference>
<gene>
    <name evidence="10" type="ORF">EHQ76_20575</name>
</gene>
<dbReference type="InterPro" id="IPR036890">
    <property type="entry name" value="HATPase_C_sf"/>
</dbReference>
<dbReference type="EC" id="2.7.13.3" evidence="2"/>
<dbReference type="PANTHER" id="PTHR41523:SF8">
    <property type="entry name" value="ETHYLENE RESPONSE SENSOR PROTEIN"/>
    <property type="match status" value="1"/>
</dbReference>
<dbReference type="Gene3D" id="3.30.450.20">
    <property type="entry name" value="PAS domain"/>
    <property type="match status" value="1"/>
</dbReference>
<feature type="transmembrane region" description="Helical" evidence="8">
    <location>
        <begin position="160"/>
        <end position="178"/>
    </location>
</feature>
<evidence type="ECO:0000256" key="6">
    <source>
        <dbReference type="ARBA" id="ARBA00022777"/>
    </source>
</evidence>
<keyword evidence="6 10" id="KW-0418">Kinase</keyword>
<dbReference type="Pfam" id="PF02518">
    <property type="entry name" value="HATPase_c"/>
    <property type="match status" value="1"/>
</dbReference>
<feature type="transmembrane region" description="Helical" evidence="8">
    <location>
        <begin position="21"/>
        <end position="43"/>
    </location>
</feature>
<evidence type="ECO:0000256" key="7">
    <source>
        <dbReference type="ARBA" id="ARBA00022840"/>
    </source>
</evidence>
<dbReference type="EMBL" id="RQGN01000108">
    <property type="protein sequence ID" value="TGL92200.1"/>
    <property type="molecule type" value="Genomic_DNA"/>
</dbReference>
<evidence type="ECO:0000313" key="10">
    <source>
        <dbReference type="EMBL" id="TGL92200.1"/>
    </source>
</evidence>
<organism evidence="10 11">
    <name type="scientific">Leptospira barantonii</name>
    <dbReference type="NCBI Taxonomy" id="2023184"/>
    <lineage>
        <taxon>Bacteria</taxon>
        <taxon>Pseudomonadati</taxon>
        <taxon>Spirochaetota</taxon>
        <taxon>Spirochaetia</taxon>
        <taxon>Leptospirales</taxon>
        <taxon>Leptospiraceae</taxon>
        <taxon>Leptospira</taxon>
    </lineage>
</organism>
<dbReference type="GO" id="GO:0004673">
    <property type="term" value="F:protein histidine kinase activity"/>
    <property type="evidence" value="ECO:0007669"/>
    <property type="project" value="UniProtKB-EC"/>
</dbReference>
<evidence type="ECO:0000313" key="11">
    <source>
        <dbReference type="Proteomes" id="UP000298429"/>
    </source>
</evidence>
<dbReference type="PROSITE" id="PS50109">
    <property type="entry name" value="HIS_KIN"/>
    <property type="match status" value="1"/>
</dbReference>
<dbReference type="Gene3D" id="3.30.565.10">
    <property type="entry name" value="Histidine kinase-like ATPase, C-terminal domain"/>
    <property type="match status" value="1"/>
</dbReference>
<comment type="caution">
    <text evidence="10">The sequence shown here is derived from an EMBL/GenBank/DDBJ whole genome shotgun (WGS) entry which is preliminary data.</text>
</comment>
<evidence type="ECO:0000256" key="1">
    <source>
        <dbReference type="ARBA" id="ARBA00000085"/>
    </source>
</evidence>
<dbReference type="Proteomes" id="UP000298429">
    <property type="component" value="Unassembled WGS sequence"/>
</dbReference>
<name>A0A5F2AXB8_9LEPT</name>
<keyword evidence="8" id="KW-0472">Membrane</keyword>
<accession>A0A5F2AXB8</accession>
<keyword evidence="3" id="KW-0597">Phosphoprotein</keyword>
<keyword evidence="8" id="KW-1133">Transmembrane helix</keyword>
<dbReference type="AlphaFoldDB" id="A0A5F2AXB8"/>